<dbReference type="EMBL" id="RSCD01000002">
    <property type="protein sequence ID" value="RSH94356.1"/>
    <property type="molecule type" value="Genomic_DNA"/>
</dbReference>
<dbReference type="Proteomes" id="UP000279259">
    <property type="component" value="Unassembled WGS sequence"/>
</dbReference>
<keyword evidence="2" id="KW-1185">Reference proteome</keyword>
<accession>A0A427YTJ4</accession>
<reference evidence="1 2" key="1">
    <citation type="submission" date="2018-11" db="EMBL/GenBank/DDBJ databases">
        <title>Genome sequence of Saitozyma podzolica DSM 27192.</title>
        <authorList>
            <person name="Aliyu H."/>
            <person name="Gorte O."/>
            <person name="Ochsenreither K."/>
        </authorList>
    </citation>
    <scope>NUCLEOTIDE SEQUENCE [LARGE SCALE GENOMIC DNA]</scope>
    <source>
        <strain evidence="1 2">DSM 27192</strain>
    </source>
</reference>
<protein>
    <submittedName>
        <fullName evidence="1">Uncharacterized protein</fullName>
    </submittedName>
</protein>
<evidence type="ECO:0000313" key="2">
    <source>
        <dbReference type="Proteomes" id="UP000279259"/>
    </source>
</evidence>
<organism evidence="1 2">
    <name type="scientific">Saitozyma podzolica</name>
    <dbReference type="NCBI Taxonomy" id="1890683"/>
    <lineage>
        <taxon>Eukaryota</taxon>
        <taxon>Fungi</taxon>
        <taxon>Dikarya</taxon>
        <taxon>Basidiomycota</taxon>
        <taxon>Agaricomycotina</taxon>
        <taxon>Tremellomycetes</taxon>
        <taxon>Tremellales</taxon>
        <taxon>Trimorphomycetaceae</taxon>
        <taxon>Saitozyma</taxon>
    </lineage>
</organism>
<dbReference type="OrthoDB" id="3851628at2759"/>
<dbReference type="STRING" id="1890683.A0A427YTJ4"/>
<dbReference type="PANTHER" id="PTHR21000">
    <property type="entry name" value="DIHYDROXY-ACID DEHYDRATASE DAD"/>
    <property type="match status" value="1"/>
</dbReference>
<dbReference type="GO" id="GO:0009082">
    <property type="term" value="P:branched-chain amino acid biosynthetic process"/>
    <property type="evidence" value="ECO:0007669"/>
    <property type="project" value="TreeGrafter"/>
</dbReference>
<comment type="caution">
    <text evidence="1">The sequence shown here is derived from an EMBL/GenBank/DDBJ whole genome shotgun (WGS) entry which is preliminary data.</text>
</comment>
<dbReference type="SUPFAM" id="SSF143975">
    <property type="entry name" value="IlvD/EDD N-terminal domain-like"/>
    <property type="match status" value="1"/>
</dbReference>
<dbReference type="InterPro" id="IPR050165">
    <property type="entry name" value="DHAD_IlvD/Edd"/>
</dbReference>
<dbReference type="PANTHER" id="PTHR21000:SF5">
    <property type="entry name" value="DIHYDROXY-ACID DEHYDRATASE, MITOCHONDRIAL"/>
    <property type="match status" value="1"/>
</dbReference>
<proteinExistence type="predicted"/>
<dbReference type="InterPro" id="IPR037237">
    <property type="entry name" value="IlvD/EDD_N"/>
</dbReference>
<dbReference type="AlphaFoldDB" id="A0A427YTJ4"/>
<gene>
    <name evidence="1" type="ORF">EHS25_004159</name>
</gene>
<name>A0A427YTJ4_9TREE</name>
<dbReference type="GO" id="GO:0005739">
    <property type="term" value="C:mitochondrion"/>
    <property type="evidence" value="ECO:0007669"/>
    <property type="project" value="TreeGrafter"/>
</dbReference>
<evidence type="ECO:0000313" key="1">
    <source>
        <dbReference type="EMBL" id="RSH94356.1"/>
    </source>
</evidence>
<dbReference type="GO" id="GO:0004160">
    <property type="term" value="F:dihydroxy-acid dehydratase activity"/>
    <property type="evidence" value="ECO:0007669"/>
    <property type="project" value="TreeGrafter"/>
</dbReference>
<sequence>MASSLAALRINLRQARPSVASRQLQTSAAAMNQPIMNRWSRTVTQPKSQGASQAMLYATDGIVEDDDFNKAMVGVASVWYEGNPCNKHILALGQRIKSPS</sequence>